<feature type="region of interest" description="Disordered" evidence="3">
    <location>
        <begin position="1"/>
        <end position="64"/>
    </location>
</feature>
<comment type="caution">
    <text evidence="4">The sequence shown here is derived from an EMBL/GenBank/DDBJ whole genome shotgun (WGS) entry which is preliminary data.</text>
</comment>
<dbReference type="PANTHER" id="PTHR33142">
    <property type="entry name" value="CYCLIN-DEPENDENT PROTEIN KINASE INHIBITOR SMR13"/>
    <property type="match status" value="1"/>
</dbReference>
<name>A0AAN9I2H5_CROPI</name>
<dbReference type="GO" id="GO:0004860">
    <property type="term" value="F:protein kinase inhibitor activity"/>
    <property type="evidence" value="ECO:0007669"/>
    <property type="project" value="UniProtKB-KW"/>
</dbReference>
<proteinExistence type="predicted"/>
<keyword evidence="5" id="KW-1185">Reference proteome</keyword>
<dbReference type="AlphaFoldDB" id="A0AAN9I2H5"/>
<dbReference type="InterPro" id="IPR040389">
    <property type="entry name" value="SMR"/>
</dbReference>
<feature type="compositionally biased region" description="Basic and acidic residues" evidence="3">
    <location>
        <begin position="28"/>
        <end position="46"/>
    </location>
</feature>
<dbReference type="Proteomes" id="UP001372338">
    <property type="component" value="Unassembled WGS sequence"/>
</dbReference>
<dbReference type="PANTHER" id="PTHR33142:SF105">
    <property type="match status" value="1"/>
</dbReference>
<gene>
    <name evidence="4" type="ORF">RIF29_27589</name>
</gene>
<dbReference type="EMBL" id="JAYWIO010000005">
    <property type="protein sequence ID" value="KAK7261280.1"/>
    <property type="molecule type" value="Genomic_DNA"/>
</dbReference>
<evidence type="ECO:0000256" key="1">
    <source>
        <dbReference type="ARBA" id="ARBA00023013"/>
    </source>
</evidence>
<evidence type="ECO:0000256" key="2">
    <source>
        <dbReference type="ARBA" id="ARBA00023306"/>
    </source>
</evidence>
<sequence length="102" mass="11698">MSTNGSMEKQGAQGDERDMKLPKKMKGLKMEEVEECKTPTRSEIPDSLKCPPAPRKKRVEMGKSSAHDELNFFEDIIAEEIELFFKSIYDQLTRANKKCKTI</sequence>
<evidence type="ECO:0000256" key="3">
    <source>
        <dbReference type="SAM" id="MobiDB-lite"/>
    </source>
</evidence>
<protein>
    <submittedName>
        <fullName evidence="4">Uncharacterized protein</fullName>
    </submittedName>
</protein>
<keyword evidence="2" id="KW-0131">Cell cycle</keyword>
<reference evidence="4 5" key="1">
    <citation type="submission" date="2024-01" db="EMBL/GenBank/DDBJ databases">
        <title>The genomes of 5 underutilized Papilionoideae crops provide insights into root nodulation and disease resistanc.</title>
        <authorList>
            <person name="Yuan L."/>
        </authorList>
    </citation>
    <scope>NUCLEOTIDE SEQUENCE [LARGE SCALE GENOMIC DNA]</scope>
    <source>
        <strain evidence="4">ZHUSHIDOU_FW_LH</strain>
        <tissue evidence="4">Leaf</tissue>
    </source>
</reference>
<accession>A0AAN9I2H5</accession>
<keyword evidence="1" id="KW-0649">Protein kinase inhibitor</keyword>
<evidence type="ECO:0000313" key="4">
    <source>
        <dbReference type="EMBL" id="KAK7261280.1"/>
    </source>
</evidence>
<evidence type="ECO:0000313" key="5">
    <source>
        <dbReference type="Proteomes" id="UP001372338"/>
    </source>
</evidence>
<dbReference type="GO" id="GO:0032875">
    <property type="term" value="P:regulation of DNA endoreduplication"/>
    <property type="evidence" value="ECO:0007669"/>
    <property type="project" value="InterPro"/>
</dbReference>
<organism evidence="4 5">
    <name type="scientific">Crotalaria pallida</name>
    <name type="common">Smooth rattlebox</name>
    <name type="synonym">Crotalaria striata</name>
    <dbReference type="NCBI Taxonomy" id="3830"/>
    <lineage>
        <taxon>Eukaryota</taxon>
        <taxon>Viridiplantae</taxon>
        <taxon>Streptophyta</taxon>
        <taxon>Embryophyta</taxon>
        <taxon>Tracheophyta</taxon>
        <taxon>Spermatophyta</taxon>
        <taxon>Magnoliopsida</taxon>
        <taxon>eudicotyledons</taxon>
        <taxon>Gunneridae</taxon>
        <taxon>Pentapetalae</taxon>
        <taxon>rosids</taxon>
        <taxon>fabids</taxon>
        <taxon>Fabales</taxon>
        <taxon>Fabaceae</taxon>
        <taxon>Papilionoideae</taxon>
        <taxon>50 kb inversion clade</taxon>
        <taxon>genistoids sensu lato</taxon>
        <taxon>core genistoids</taxon>
        <taxon>Crotalarieae</taxon>
        <taxon>Crotalaria</taxon>
    </lineage>
</organism>